<organism evidence="2 3">
    <name type="scientific">Saccharothrix xinjiangensis</name>
    <dbReference type="NCBI Taxonomy" id="204798"/>
    <lineage>
        <taxon>Bacteria</taxon>
        <taxon>Bacillati</taxon>
        <taxon>Actinomycetota</taxon>
        <taxon>Actinomycetes</taxon>
        <taxon>Pseudonocardiales</taxon>
        <taxon>Pseudonocardiaceae</taxon>
        <taxon>Saccharothrix</taxon>
    </lineage>
</organism>
<accession>A0ABV9XTK6</accession>
<evidence type="ECO:0000313" key="3">
    <source>
        <dbReference type="Proteomes" id="UP001595833"/>
    </source>
</evidence>
<sequence length="141" mass="14375">MRPRTRAILCAAAVAAATLSAAPAASAAAGITTTWVQVHGAQYGTLWVGGTATCSTTSGTAAVRVSAFQILMHMASDAGSTTISCAAQPAQWSVQMSPQAQCFFQPLLDQRCFMTNSQATVLAEVVESGVPTASSMGVFAT</sequence>
<proteinExistence type="predicted"/>
<feature type="chain" id="PRO_5046124514" description="Secreted protein" evidence="1">
    <location>
        <begin position="28"/>
        <end position="141"/>
    </location>
</feature>
<evidence type="ECO:0000256" key="1">
    <source>
        <dbReference type="SAM" id="SignalP"/>
    </source>
</evidence>
<comment type="caution">
    <text evidence="2">The sequence shown here is derived from an EMBL/GenBank/DDBJ whole genome shotgun (WGS) entry which is preliminary data.</text>
</comment>
<dbReference type="EMBL" id="JBHSJB010000007">
    <property type="protein sequence ID" value="MFC5053719.1"/>
    <property type="molecule type" value="Genomic_DNA"/>
</dbReference>
<keyword evidence="1" id="KW-0732">Signal</keyword>
<name>A0ABV9XTK6_9PSEU</name>
<protein>
    <recommendedName>
        <fullName evidence="4">Secreted protein</fullName>
    </recommendedName>
</protein>
<reference evidence="3" key="1">
    <citation type="journal article" date="2019" name="Int. J. Syst. Evol. Microbiol.">
        <title>The Global Catalogue of Microorganisms (GCM) 10K type strain sequencing project: providing services to taxonomists for standard genome sequencing and annotation.</title>
        <authorList>
            <consortium name="The Broad Institute Genomics Platform"/>
            <consortium name="The Broad Institute Genome Sequencing Center for Infectious Disease"/>
            <person name="Wu L."/>
            <person name="Ma J."/>
        </authorList>
    </citation>
    <scope>NUCLEOTIDE SEQUENCE [LARGE SCALE GENOMIC DNA]</scope>
    <source>
        <strain evidence="3">KCTC 12848</strain>
    </source>
</reference>
<gene>
    <name evidence="2" type="ORF">ACFPFM_08100</name>
</gene>
<feature type="signal peptide" evidence="1">
    <location>
        <begin position="1"/>
        <end position="27"/>
    </location>
</feature>
<evidence type="ECO:0000313" key="2">
    <source>
        <dbReference type="EMBL" id="MFC5053719.1"/>
    </source>
</evidence>
<evidence type="ECO:0008006" key="4">
    <source>
        <dbReference type="Google" id="ProtNLM"/>
    </source>
</evidence>
<keyword evidence="3" id="KW-1185">Reference proteome</keyword>
<dbReference type="Proteomes" id="UP001595833">
    <property type="component" value="Unassembled WGS sequence"/>
</dbReference>
<dbReference type="RefSeq" id="WP_344036582.1">
    <property type="nucleotide sequence ID" value="NZ_BAAAKE010000005.1"/>
</dbReference>